<gene>
    <name evidence="1" type="ORF">EIKCOROL_00866</name>
</gene>
<comment type="caution">
    <text evidence="1">The sequence shown here is derived from an EMBL/GenBank/DDBJ whole genome shotgun (WGS) entry which is preliminary data.</text>
</comment>
<proteinExistence type="predicted"/>
<protein>
    <submittedName>
        <fullName evidence="1">Uncharacterized protein</fullName>
    </submittedName>
</protein>
<sequence length="39" mass="4297">MSFCLPALTYLAAASIVAKRLHRHADNVNSIGIILHYIC</sequence>
<organism evidence="1 2">
    <name type="scientific">Eikenella corrodens ATCC 23834</name>
    <dbReference type="NCBI Taxonomy" id="546274"/>
    <lineage>
        <taxon>Bacteria</taxon>
        <taxon>Pseudomonadati</taxon>
        <taxon>Pseudomonadota</taxon>
        <taxon>Betaproteobacteria</taxon>
        <taxon>Neisseriales</taxon>
        <taxon>Neisseriaceae</taxon>
        <taxon>Eikenella</taxon>
    </lineage>
</organism>
<evidence type="ECO:0000313" key="2">
    <source>
        <dbReference type="Proteomes" id="UP000005837"/>
    </source>
</evidence>
<dbReference type="HOGENOM" id="CLU_3308893_0_0_4"/>
<name>C0DU35_EIKCO</name>
<evidence type="ECO:0000313" key="1">
    <source>
        <dbReference type="EMBL" id="EEG24233.1"/>
    </source>
</evidence>
<dbReference type="Proteomes" id="UP000005837">
    <property type="component" value="Unassembled WGS sequence"/>
</dbReference>
<dbReference type="EMBL" id="ACEA01000017">
    <property type="protein sequence ID" value="EEG24233.1"/>
    <property type="molecule type" value="Genomic_DNA"/>
</dbReference>
<accession>C0DU35</accession>
<dbReference type="AlphaFoldDB" id="C0DU35"/>
<reference evidence="1 2" key="1">
    <citation type="submission" date="2009-01" db="EMBL/GenBank/DDBJ databases">
        <authorList>
            <person name="Fulton L."/>
            <person name="Clifton S."/>
            <person name="Chinwalla A.T."/>
            <person name="Mitreva M."/>
            <person name="Sodergren E."/>
            <person name="Weinstock G."/>
            <person name="Clifton S."/>
            <person name="Dooling D.J."/>
            <person name="Fulton B."/>
            <person name="Minx P."/>
            <person name="Pepin K.H."/>
            <person name="Johnson M."/>
            <person name="Bhonagiri V."/>
            <person name="Nash W.E."/>
            <person name="Mardis E.R."/>
            <person name="Wilson R.K."/>
        </authorList>
    </citation>
    <scope>NUCLEOTIDE SEQUENCE [LARGE SCALE GENOMIC DNA]</scope>
    <source>
        <strain evidence="1 2">ATCC 23834</strain>
    </source>
</reference>